<dbReference type="Proteomes" id="UP000499080">
    <property type="component" value="Unassembled WGS sequence"/>
</dbReference>
<reference evidence="1 2" key="1">
    <citation type="journal article" date="2019" name="Sci. Rep.">
        <title>Orb-weaving spider Araneus ventricosus genome elucidates the spidroin gene catalogue.</title>
        <authorList>
            <person name="Kono N."/>
            <person name="Nakamura H."/>
            <person name="Ohtoshi R."/>
            <person name="Moran D.A.P."/>
            <person name="Shinohara A."/>
            <person name="Yoshida Y."/>
            <person name="Fujiwara M."/>
            <person name="Mori M."/>
            <person name="Tomita M."/>
            <person name="Arakawa K."/>
        </authorList>
    </citation>
    <scope>NUCLEOTIDE SEQUENCE [LARGE SCALE GENOMIC DNA]</scope>
</reference>
<protein>
    <submittedName>
        <fullName evidence="1">Uncharacterized protein</fullName>
    </submittedName>
</protein>
<evidence type="ECO:0000313" key="1">
    <source>
        <dbReference type="EMBL" id="GBN34976.1"/>
    </source>
</evidence>
<comment type="caution">
    <text evidence="1">The sequence shown here is derived from an EMBL/GenBank/DDBJ whole genome shotgun (WGS) entry which is preliminary data.</text>
</comment>
<sequence>MTLETCTGEKAKKQRKLDSSIEWGSRKFLRRVYLADINDSCIQSLDFLQKYECTVDLENNKTRTGGEQIPLLSSSIQHRKGTSHKTADAVSQRSSIEISKHCSNVEKFGLKQIFP</sequence>
<dbReference type="AlphaFoldDB" id="A0A4Y2NAW3"/>
<organism evidence="1 2">
    <name type="scientific">Araneus ventricosus</name>
    <name type="common">Orbweaver spider</name>
    <name type="synonym">Epeira ventricosa</name>
    <dbReference type="NCBI Taxonomy" id="182803"/>
    <lineage>
        <taxon>Eukaryota</taxon>
        <taxon>Metazoa</taxon>
        <taxon>Ecdysozoa</taxon>
        <taxon>Arthropoda</taxon>
        <taxon>Chelicerata</taxon>
        <taxon>Arachnida</taxon>
        <taxon>Araneae</taxon>
        <taxon>Araneomorphae</taxon>
        <taxon>Entelegynae</taxon>
        <taxon>Araneoidea</taxon>
        <taxon>Araneidae</taxon>
        <taxon>Araneus</taxon>
    </lineage>
</organism>
<name>A0A4Y2NAW3_ARAVE</name>
<accession>A0A4Y2NAW3</accession>
<keyword evidence="2" id="KW-1185">Reference proteome</keyword>
<dbReference type="OrthoDB" id="425619at2759"/>
<gene>
    <name evidence="1" type="ORF">AVEN_9932_1</name>
</gene>
<dbReference type="EMBL" id="BGPR01008618">
    <property type="protein sequence ID" value="GBN34976.1"/>
    <property type="molecule type" value="Genomic_DNA"/>
</dbReference>
<evidence type="ECO:0000313" key="2">
    <source>
        <dbReference type="Proteomes" id="UP000499080"/>
    </source>
</evidence>
<proteinExistence type="predicted"/>